<keyword evidence="1" id="KW-0812">Transmembrane</keyword>
<dbReference type="AlphaFoldDB" id="A0A9D1LIS6"/>
<evidence type="ECO:0000256" key="1">
    <source>
        <dbReference type="SAM" id="Phobius"/>
    </source>
</evidence>
<reference evidence="3" key="2">
    <citation type="journal article" date="2021" name="PeerJ">
        <title>Extensive microbial diversity within the chicken gut microbiome revealed by metagenomics and culture.</title>
        <authorList>
            <person name="Gilroy R."/>
            <person name="Ravi A."/>
            <person name="Getino M."/>
            <person name="Pursley I."/>
            <person name="Horton D.L."/>
            <person name="Alikhan N.F."/>
            <person name="Baker D."/>
            <person name="Gharbi K."/>
            <person name="Hall N."/>
            <person name="Watson M."/>
            <person name="Adriaenssens E.M."/>
            <person name="Foster-Nyarko E."/>
            <person name="Jarju S."/>
            <person name="Secka A."/>
            <person name="Antonio M."/>
            <person name="Oren A."/>
            <person name="Chaudhuri R.R."/>
            <person name="La Ragione R."/>
            <person name="Hildebrand F."/>
            <person name="Pallen M.J."/>
        </authorList>
    </citation>
    <scope>NUCLEOTIDE SEQUENCE</scope>
    <source>
        <strain evidence="3">CHK193-30670</strain>
    </source>
</reference>
<evidence type="ECO:0000313" key="4">
    <source>
        <dbReference type="Proteomes" id="UP000824074"/>
    </source>
</evidence>
<accession>A0A9D1LIS6</accession>
<keyword evidence="1" id="KW-0472">Membrane</keyword>
<dbReference type="PROSITE" id="PS50206">
    <property type="entry name" value="RHODANESE_3"/>
    <property type="match status" value="1"/>
</dbReference>
<evidence type="ECO:0000259" key="2">
    <source>
        <dbReference type="PROSITE" id="PS50206"/>
    </source>
</evidence>
<name>A0A9D1LIS6_9FIRM</name>
<comment type="caution">
    <text evidence="3">The sequence shown here is derived from an EMBL/GenBank/DDBJ whole genome shotgun (WGS) entry which is preliminary data.</text>
</comment>
<dbReference type="EMBL" id="DVMT01000032">
    <property type="protein sequence ID" value="HIU40286.1"/>
    <property type="molecule type" value="Genomic_DNA"/>
</dbReference>
<dbReference type="InterPro" id="IPR001763">
    <property type="entry name" value="Rhodanese-like_dom"/>
</dbReference>
<sequence length="232" mass="26705">MEKKQKKVILFLLALIIVIILISGIIFIFNYNNDNNNLPKPEVSSGVRGEFGIDKNINEKTIDDYLGREDSVYRDMRMLKDPGNYEAIGGDSYLSGFVKGFEVVPYPYIVNVTGLPSEVGNTYEGETLFTKNEDGTYTENYEESMKILEYYFPKDKYIFLMCGGGGYAGNMKDMLVDLGWDEDKIYNVGGYWYYDGENNVSVKKTANGETYYEFWKVTYHDIDFDTLHKKND</sequence>
<feature type="transmembrane region" description="Helical" evidence="1">
    <location>
        <begin position="9"/>
        <end position="31"/>
    </location>
</feature>
<evidence type="ECO:0000313" key="3">
    <source>
        <dbReference type="EMBL" id="HIU40286.1"/>
    </source>
</evidence>
<organism evidence="3 4">
    <name type="scientific">Candidatus Aphodocola excrementigallinarum</name>
    <dbReference type="NCBI Taxonomy" id="2840670"/>
    <lineage>
        <taxon>Bacteria</taxon>
        <taxon>Bacillati</taxon>
        <taxon>Bacillota</taxon>
        <taxon>Bacilli</taxon>
        <taxon>Candidatus Aphodocola</taxon>
    </lineage>
</organism>
<dbReference type="Proteomes" id="UP000824074">
    <property type="component" value="Unassembled WGS sequence"/>
</dbReference>
<protein>
    <recommendedName>
        <fullName evidence="2">Rhodanese domain-containing protein</fullName>
    </recommendedName>
</protein>
<feature type="domain" description="Rhodanese" evidence="2">
    <location>
        <begin position="153"/>
        <end position="201"/>
    </location>
</feature>
<reference evidence="3" key="1">
    <citation type="submission" date="2020-10" db="EMBL/GenBank/DDBJ databases">
        <authorList>
            <person name="Gilroy R."/>
        </authorList>
    </citation>
    <scope>NUCLEOTIDE SEQUENCE</scope>
    <source>
        <strain evidence="3">CHK193-30670</strain>
    </source>
</reference>
<keyword evidence="1" id="KW-1133">Transmembrane helix</keyword>
<gene>
    <name evidence="3" type="ORF">IAB68_03210</name>
</gene>
<proteinExistence type="predicted"/>